<reference evidence="3" key="1">
    <citation type="submission" date="2022-11" db="UniProtKB">
        <authorList>
            <consortium name="WormBaseParasite"/>
        </authorList>
    </citation>
    <scope>IDENTIFICATION</scope>
</reference>
<dbReference type="InterPro" id="IPR036636">
    <property type="entry name" value="COX7C/Cox8_sf"/>
</dbReference>
<evidence type="ECO:0000256" key="1">
    <source>
        <dbReference type="SAM" id="Phobius"/>
    </source>
</evidence>
<dbReference type="AlphaFoldDB" id="A0A914IAB4"/>
<evidence type="ECO:0000313" key="3">
    <source>
        <dbReference type="WBParaSite" id="Gr19_v10_g8348.t1"/>
    </source>
</evidence>
<keyword evidence="1" id="KW-0472">Membrane</keyword>
<dbReference type="Gene3D" id="4.10.49.10">
    <property type="entry name" value="Cytochrome c oxidase subunit VIIc"/>
    <property type="match status" value="1"/>
</dbReference>
<keyword evidence="2" id="KW-1185">Reference proteome</keyword>
<evidence type="ECO:0000313" key="2">
    <source>
        <dbReference type="Proteomes" id="UP000887572"/>
    </source>
</evidence>
<proteinExistence type="predicted"/>
<keyword evidence="1" id="KW-1133">Transmembrane helix</keyword>
<dbReference type="GO" id="GO:0006123">
    <property type="term" value="P:mitochondrial electron transport, cytochrome c to oxygen"/>
    <property type="evidence" value="ECO:0007669"/>
    <property type="project" value="InterPro"/>
</dbReference>
<keyword evidence="1" id="KW-0812">Transmembrane</keyword>
<dbReference type="SUPFAM" id="SSF81427">
    <property type="entry name" value="Mitochondrial cytochrome c oxidase subunit VIIc (aka VIIIa)"/>
    <property type="match status" value="1"/>
</dbReference>
<organism evidence="2 3">
    <name type="scientific">Globodera rostochiensis</name>
    <name type="common">Golden nematode worm</name>
    <name type="synonym">Heterodera rostochiensis</name>
    <dbReference type="NCBI Taxonomy" id="31243"/>
    <lineage>
        <taxon>Eukaryota</taxon>
        <taxon>Metazoa</taxon>
        <taxon>Ecdysozoa</taxon>
        <taxon>Nematoda</taxon>
        <taxon>Chromadorea</taxon>
        <taxon>Rhabditida</taxon>
        <taxon>Tylenchina</taxon>
        <taxon>Tylenchomorpha</taxon>
        <taxon>Tylenchoidea</taxon>
        <taxon>Heteroderidae</taxon>
        <taxon>Heteroderinae</taxon>
        <taxon>Globodera</taxon>
    </lineage>
</organism>
<name>A0A914IAB4_GLORO</name>
<dbReference type="WBParaSite" id="Gr19_v10_g8348.t1">
    <property type="protein sequence ID" value="Gr19_v10_g8348.t1"/>
    <property type="gene ID" value="Gr19_v10_g8348"/>
</dbReference>
<protein>
    <submittedName>
        <fullName evidence="3">Cytochrome c oxidase polypeptide VIIc</fullName>
    </submittedName>
</protein>
<dbReference type="GO" id="GO:0045277">
    <property type="term" value="C:respiratory chain complex IV"/>
    <property type="evidence" value="ECO:0007669"/>
    <property type="project" value="InterPro"/>
</dbReference>
<feature type="transmembrane region" description="Helical" evidence="1">
    <location>
        <begin position="84"/>
        <end position="103"/>
    </location>
</feature>
<accession>A0A914IAB4</accession>
<sequence length="112" mass="12848">MHILQFLRIKEEETCDSAEMLLHKLIVPTMLRSVRAVHLPGTPGIYNTKPVDIPNWHPPSPTGPVRDGWPLHIAPFMQIKSWRWFVGCFLVLASGFGLPFFAVEFQIKKQNQ</sequence>
<dbReference type="Proteomes" id="UP000887572">
    <property type="component" value="Unplaced"/>
</dbReference>
<dbReference type="GO" id="GO:0005739">
    <property type="term" value="C:mitochondrion"/>
    <property type="evidence" value="ECO:0007669"/>
    <property type="project" value="GOC"/>
</dbReference>